<name>A0A941CLN8_9CLOT</name>
<evidence type="ECO:0000256" key="4">
    <source>
        <dbReference type="ARBA" id="ARBA00023306"/>
    </source>
</evidence>
<dbReference type="PANTHER" id="PTHR34298:SF2">
    <property type="entry name" value="SEGREGATION AND CONDENSATION PROTEIN B"/>
    <property type="match status" value="1"/>
</dbReference>
<evidence type="ECO:0000313" key="6">
    <source>
        <dbReference type="Proteomes" id="UP000675379"/>
    </source>
</evidence>
<dbReference type="Pfam" id="PF04079">
    <property type="entry name" value="SMC_ScpB"/>
    <property type="match status" value="1"/>
</dbReference>
<evidence type="ECO:0000256" key="2">
    <source>
        <dbReference type="ARBA" id="ARBA00022618"/>
    </source>
</evidence>
<organism evidence="5 6">
    <name type="scientific">Proteiniclasticum sediminis</name>
    <dbReference type="NCBI Taxonomy" id="2804028"/>
    <lineage>
        <taxon>Bacteria</taxon>
        <taxon>Bacillati</taxon>
        <taxon>Bacillota</taxon>
        <taxon>Clostridia</taxon>
        <taxon>Eubacteriales</taxon>
        <taxon>Clostridiaceae</taxon>
        <taxon>Proteiniclasticum</taxon>
    </lineage>
</organism>
<dbReference type="Proteomes" id="UP000675379">
    <property type="component" value="Unassembled WGS sequence"/>
</dbReference>
<keyword evidence="3" id="KW-0159">Chromosome partition</keyword>
<dbReference type="AlphaFoldDB" id="A0A941CLN8"/>
<dbReference type="RefSeq" id="WP_211799449.1">
    <property type="nucleotide sequence ID" value="NZ_JAGSCS010000001.1"/>
</dbReference>
<dbReference type="InterPro" id="IPR036388">
    <property type="entry name" value="WH-like_DNA-bd_sf"/>
</dbReference>
<evidence type="ECO:0000313" key="5">
    <source>
        <dbReference type="EMBL" id="MBR0574940.1"/>
    </source>
</evidence>
<dbReference type="GO" id="GO:0051304">
    <property type="term" value="P:chromosome separation"/>
    <property type="evidence" value="ECO:0007669"/>
    <property type="project" value="InterPro"/>
</dbReference>
<dbReference type="EMBL" id="JAGSCS010000001">
    <property type="protein sequence ID" value="MBR0574940.1"/>
    <property type="molecule type" value="Genomic_DNA"/>
</dbReference>
<reference evidence="5" key="1">
    <citation type="submission" date="2021-04" db="EMBL/GenBank/DDBJ databases">
        <title>Proteiniclasticum sedimins sp. nov., an obligate anaerobic bacterium isolated from anaerobic sludge.</title>
        <authorList>
            <person name="Liu J."/>
        </authorList>
    </citation>
    <scope>NUCLEOTIDE SEQUENCE</scope>
    <source>
        <strain evidence="5">BAD-10</strain>
    </source>
</reference>
<dbReference type="Gene3D" id="1.10.10.10">
    <property type="entry name" value="Winged helix-like DNA-binding domain superfamily/Winged helix DNA-binding domain"/>
    <property type="match status" value="2"/>
</dbReference>
<keyword evidence="1" id="KW-0963">Cytoplasm</keyword>
<keyword evidence="4" id="KW-0131">Cell cycle</keyword>
<keyword evidence="2" id="KW-0132">Cell division</keyword>
<dbReference type="SUPFAM" id="SSF46785">
    <property type="entry name" value="Winged helix' DNA-binding domain"/>
    <property type="match status" value="2"/>
</dbReference>
<sequence>MEDNLFTATGTPDPMDKEGLMSALESLLFAAGEPVKRSDCMRILGISEGAMEEILTLYRQDLEATKRGIRLLELENRLQLGTKERNTVYLKELLGVNERQSLSKGALECLAIIAFKQPVTRVEIDEIRGVNSDYVLTKLQEKGLIKGVGRKDAPGRPKLYGTTDEFLIQFGFSSLKEMRKENPLPEKLVEMDLRKKEMEQESLELFEEDEN</sequence>
<dbReference type="GO" id="GO:0051301">
    <property type="term" value="P:cell division"/>
    <property type="evidence" value="ECO:0007669"/>
    <property type="project" value="UniProtKB-KW"/>
</dbReference>
<dbReference type="NCBIfam" id="TIGR00281">
    <property type="entry name" value="SMC-Scp complex subunit ScpB"/>
    <property type="match status" value="1"/>
</dbReference>
<gene>
    <name evidence="5" type="primary">scpB</name>
    <name evidence="5" type="ORF">KCG48_01165</name>
</gene>
<evidence type="ECO:0000256" key="1">
    <source>
        <dbReference type="ARBA" id="ARBA00022490"/>
    </source>
</evidence>
<proteinExistence type="predicted"/>
<accession>A0A941CLN8</accession>
<keyword evidence="6" id="KW-1185">Reference proteome</keyword>
<dbReference type="PIRSF" id="PIRSF019345">
    <property type="entry name" value="ScpB"/>
    <property type="match status" value="1"/>
</dbReference>
<dbReference type="InterPro" id="IPR036390">
    <property type="entry name" value="WH_DNA-bd_sf"/>
</dbReference>
<protein>
    <submittedName>
        <fullName evidence="5">SMC-Scp complex subunit ScpB</fullName>
    </submittedName>
</protein>
<evidence type="ECO:0000256" key="3">
    <source>
        <dbReference type="ARBA" id="ARBA00022829"/>
    </source>
</evidence>
<dbReference type="PANTHER" id="PTHR34298">
    <property type="entry name" value="SEGREGATION AND CONDENSATION PROTEIN B"/>
    <property type="match status" value="1"/>
</dbReference>
<dbReference type="InterPro" id="IPR005234">
    <property type="entry name" value="ScpB_csome_segregation"/>
</dbReference>
<comment type="caution">
    <text evidence="5">The sequence shown here is derived from an EMBL/GenBank/DDBJ whole genome shotgun (WGS) entry which is preliminary data.</text>
</comment>